<keyword evidence="4" id="KW-1015">Disulfide bond</keyword>
<dbReference type="SUPFAM" id="SSF52833">
    <property type="entry name" value="Thioredoxin-like"/>
    <property type="match status" value="1"/>
</dbReference>
<dbReference type="Pfam" id="PF13462">
    <property type="entry name" value="Thioredoxin_4"/>
    <property type="match status" value="1"/>
</dbReference>
<sequence>MTNQRRKASARAEAARLERERAERRKRLILTGSIAAAATALVAAAAWGVSALASADEDRDVVAPRYVSGGAPGFAFPAKADPGAPVVEVYADFLCPHCADFAASDGERLLKERAEAGEIALRFVPMTIMDGRASDGPAHDVMNAAVCAADAEGPEAFWSMHTALFAAGFHEGGSEPSSTDLDQIAQDAGVSGIAECIDQDRFVPWLSEPRDAARDRGVTGTPTVLVDGEKVDDPTAAALQAAIDAA</sequence>
<evidence type="ECO:0000313" key="9">
    <source>
        <dbReference type="Proteomes" id="UP000515871"/>
    </source>
</evidence>
<dbReference type="AlphaFoldDB" id="A0A8I0JZX9"/>
<comment type="similarity">
    <text evidence="1">Belongs to the thioredoxin family. DsbA subfamily.</text>
</comment>
<proteinExistence type="inferred from homology"/>
<evidence type="ECO:0000313" key="10">
    <source>
        <dbReference type="Proteomes" id="UP000620591"/>
    </source>
</evidence>
<dbReference type="PANTHER" id="PTHR13887:SF14">
    <property type="entry name" value="DISULFIDE BOND FORMATION PROTEIN D"/>
    <property type="match status" value="1"/>
</dbReference>
<accession>A0A8I0JZX9</accession>
<keyword evidence="5" id="KW-0676">Redox-active center</keyword>
<dbReference type="Proteomes" id="UP000515871">
    <property type="component" value="Chromosome"/>
</dbReference>
<evidence type="ECO:0000256" key="3">
    <source>
        <dbReference type="ARBA" id="ARBA00023002"/>
    </source>
</evidence>
<reference evidence="7" key="1">
    <citation type="submission" date="2020-09" db="EMBL/GenBank/DDBJ databases">
        <title>Novel species in genus Aeromicrobium.</title>
        <authorList>
            <person name="Zhang G."/>
        </authorList>
    </citation>
    <scope>NUCLEOTIDE SEQUENCE</scope>
    <source>
        <strain evidence="8">Zg-629</strain>
        <strain evidence="9">zg-629</strain>
        <strain evidence="7">Zg-636</strain>
    </source>
</reference>
<dbReference type="EMBL" id="CP060587">
    <property type="protein sequence ID" value="QNL95169.1"/>
    <property type="molecule type" value="Genomic_DNA"/>
</dbReference>
<keyword evidence="9" id="KW-1185">Reference proteome</keyword>
<evidence type="ECO:0000256" key="4">
    <source>
        <dbReference type="ARBA" id="ARBA00023157"/>
    </source>
</evidence>
<dbReference type="PANTHER" id="PTHR13887">
    <property type="entry name" value="GLUTATHIONE S-TRANSFERASE KAPPA"/>
    <property type="match status" value="1"/>
</dbReference>
<dbReference type="RefSeq" id="WP_154595542.1">
    <property type="nucleotide sequence ID" value="NZ_CP060587.1"/>
</dbReference>
<evidence type="ECO:0000256" key="5">
    <source>
        <dbReference type="ARBA" id="ARBA00023284"/>
    </source>
</evidence>
<evidence type="ECO:0000259" key="6">
    <source>
        <dbReference type="Pfam" id="PF13462"/>
    </source>
</evidence>
<evidence type="ECO:0000256" key="1">
    <source>
        <dbReference type="ARBA" id="ARBA00005791"/>
    </source>
</evidence>
<dbReference type="Gene3D" id="3.40.30.10">
    <property type="entry name" value="Glutaredoxin"/>
    <property type="match status" value="1"/>
</dbReference>
<organism evidence="7 10">
    <name type="scientific">Aeromicrobium senzhongii</name>
    <dbReference type="NCBI Taxonomy" id="2663859"/>
    <lineage>
        <taxon>Bacteria</taxon>
        <taxon>Bacillati</taxon>
        <taxon>Actinomycetota</taxon>
        <taxon>Actinomycetes</taxon>
        <taxon>Propionibacteriales</taxon>
        <taxon>Nocardioidaceae</taxon>
        <taxon>Aeromicrobium</taxon>
    </lineage>
</organism>
<dbReference type="GO" id="GO:0016491">
    <property type="term" value="F:oxidoreductase activity"/>
    <property type="evidence" value="ECO:0007669"/>
    <property type="project" value="UniProtKB-KW"/>
</dbReference>
<dbReference type="InterPro" id="IPR036249">
    <property type="entry name" value="Thioredoxin-like_sf"/>
</dbReference>
<evidence type="ECO:0000256" key="2">
    <source>
        <dbReference type="ARBA" id="ARBA00022729"/>
    </source>
</evidence>
<gene>
    <name evidence="8" type="ORF">H9L21_04310</name>
    <name evidence="7" type="ORF">IBG24_05525</name>
</gene>
<protein>
    <submittedName>
        <fullName evidence="7">Thioredoxin domain-containing protein</fullName>
    </submittedName>
</protein>
<feature type="domain" description="Thioredoxin-like fold" evidence="6">
    <location>
        <begin position="82"/>
        <end position="245"/>
    </location>
</feature>
<evidence type="ECO:0000313" key="8">
    <source>
        <dbReference type="EMBL" id="QNL95169.1"/>
    </source>
</evidence>
<keyword evidence="2" id="KW-0732">Signal</keyword>
<dbReference type="InterPro" id="IPR012336">
    <property type="entry name" value="Thioredoxin-like_fold"/>
</dbReference>
<dbReference type="Proteomes" id="UP000620591">
    <property type="component" value="Unassembled WGS sequence"/>
</dbReference>
<keyword evidence="3" id="KW-0560">Oxidoreductase</keyword>
<dbReference type="CDD" id="cd02972">
    <property type="entry name" value="DsbA_family"/>
    <property type="match status" value="1"/>
</dbReference>
<name>A0A8I0JZX9_9ACTN</name>
<evidence type="ECO:0000313" key="7">
    <source>
        <dbReference type="EMBL" id="MBC9225771.1"/>
    </source>
</evidence>
<dbReference type="EMBL" id="JACTVM010000001">
    <property type="protein sequence ID" value="MBC9225771.1"/>
    <property type="molecule type" value="Genomic_DNA"/>
</dbReference>